<feature type="region of interest" description="Disordered" evidence="1">
    <location>
        <begin position="55"/>
        <end position="80"/>
    </location>
</feature>
<dbReference type="AlphaFoldDB" id="A0A0G2HZS9"/>
<evidence type="ECO:0000313" key="3">
    <source>
        <dbReference type="Proteomes" id="UP000034164"/>
    </source>
</evidence>
<accession>A0A0G2HZS9</accession>
<dbReference type="Proteomes" id="UP000034164">
    <property type="component" value="Unassembled WGS sequence"/>
</dbReference>
<organism evidence="2 3">
    <name type="scientific">[Emmonsia] crescens</name>
    <dbReference type="NCBI Taxonomy" id="73230"/>
    <lineage>
        <taxon>Eukaryota</taxon>
        <taxon>Fungi</taxon>
        <taxon>Dikarya</taxon>
        <taxon>Ascomycota</taxon>
        <taxon>Pezizomycotina</taxon>
        <taxon>Eurotiomycetes</taxon>
        <taxon>Eurotiomycetidae</taxon>
        <taxon>Onygenales</taxon>
        <taxon>Ajellomycetaceae</taxon>
        <taxon>Emergomyces</taxon>
    </lineage>
</organism>
<gene>
    <name evidence="2" type="ORF">EMCG_01854</name>
</gene>
<reference evidence="3" key="1">
    <citation type="journal article" date="2015" name="PLoS Genet.">
        <title>The dynamic genome and transcriptome of the human fungal pathogen Blastomyces and close relative Emmonsia.</title>
        <authorList>
            <person name="Munoz J.F."/>
            <person name="Gauthier G.M."/>
            <person name="Desjardins C.A."/>
            <person name="Gallo J.E."/>
            <person name="Holder J."/>
            <person name="Sullivan T.D."/>
            <person name="Marty A.J."/>
            <person name="Carmen J.C."/>
            <person name="Chen Z."/>
            <person name="Ding L."/>
            <person name="Gujja S."/>
            <person name="Magrini V."/>
            <person name="Misas E."/>
            <person name="Mitreva M."/>
            <person name="Priest M."/>
            <person name="Saif S."/>
            <person name="Whiston E.A."/>
            <person name="Young S."/>
            <person name="Zeng Q."/>
            <person name="Goldman W.E."/>
            <person name="Mardis E.R."/>
            <person name="Taylor J.W."/>
            <person name="McEwen J.G."/>
            <person name="Clay O.K."/>
            <person name="Klein B.S."/>
            <person name="Cuomo C.A."/>
        </authorList>
    </citation>
    <scope>NUCLEOTIDE SEQUENCE [LARGE SCALE GENOMIC DNA]</scope>
    <source>
        <strain evidence="3">UAMH 3008</strain>
    </source>
</reference>
<dbReference type="VEuPathDB" id="FungiDB:EMCG_01854"/>
<feature type="non-terminal residue" evidence="2">
    <location>
        <position position="169"/>
    </location>
</feature>
<evidence type="ECO:0000313" key="2">
    <source>
        <dbReference type="EMBL" id="KKZ63847.1"/>
    </source>
</evidence>
<dbReference type="EMBL" id="LCZI01000912">
    <property type="protein sequence ID" value="KKZ63847.1"/>
    <property type="molecule type" value="Genomic_DNA"/>
</dbReference>
<name>A0A0G2HZS9_9EURO</name>
<sequence>MSKGMKPNGKAPAFAAAQPPLNTPIAEGLQHCVAQQPVTMRHLQQLLIDIFHEVKKSPDSPEPTEATKPEQSKYKEGNEVKARASKLEFKEVHEVWDKDKSNYKIVESVREDEALDDLDQYIFVVRKQLDRMTKETRAFVDIKSTALLDVLREILRGVRAISLREDKPS</sequence>
<protein>
    <submittedName>
        <fullName evidence="2">Uncharacterized protein</fullName>
    </submittedName>
</protein>
<evidence type="ECO:0000256" key="1">
    <source>
        <dbReference type="SAM" id="MobiDB-lite"/>
    </source>
</evidence>
<comment type="caution">
    <text evidence="2">The sequence shown here is derived from an EMBL/GenBank/DDBJ whole genome shotgun (WGS) entry which is preliminary data.</text>
</comment>
<dbReference type="OrthoDB" id="4187207at2759"/>
<proteinExistence type="predicted"/>